<evidence type="ECO:0000256" key="1">
    <source>
        <dbReference type="SAM" id="MobiDB-lite"/>
    </source>
</evidence>
<dbReference type="OrthoDB" id="1717591at2759"/>
<feature type="region of interest" description="Disordered" evidence="1">
    <location>
        <begin position="115"/>
        <end position="136"/>
    </location>
</feature>
<dbReference type="GeneID" id="123410285"/>
<dbReference type="AlphaFoldDB" id="A0A8I6YZI1"/>
<evidence type="ECO:0000313" key="2">
    <source>
        <dbReference type="EnsemblPlants" id="HORVU.MOREX.r3.7HG0735260.1"/>
    </source>
</evidence>
<proteinExistence type="predicted"/>
<reference evidence="2" key="3">
    <citation type="submission" date="2022-01" db="UniProtKB">
        <authorList>
            <consortium name="EnsemblPlants"/>
        </authorList>
    </citation>
    <scope>IDENTIFICATION</scope>
    <source>
        <strain evidence="2">subsp. vulgare</strain>
    </source>
</reference>
<reference evidence="2" key="2">
    <citation type="submission" date="2020-10" db="EMBL/GenBank/DDBJ databases">
        <authorList>
            <person name="Scholz U."/>
            <person name="Mascher M."/>
            <person name="Fiebig A."/>
        </authorList>
    </citation>
    <scope>NUCLEOTIDE SEQUENCE [LARGE SCALE GENOMIC DNA]</scope>
    <source>
        <strain evidence="2">cv. Morex</strain>
    </source>
</reference>
<dbReference type="Proteomes" id="UP000011116">
    <property type="component" value="Chromosome 7H"/>
</dbReference>
<feature type="region of interest" description="Disordered" evidence="1">
    <location>
        <begin position="12"/>
        <end position="36"/>
    </location>
</feature>
<dbReference type="EnsemblPlants" id="HORVU.MOREX.r3.7HG0735260.1">
    <property type="protein sequence ID" value="HORVU.MOREX.r3.7HG0735260.1"/>
    <property type="gene ID" value="HORVU.MOREX.r3.7HG0735260"/>
</dbReference>
<dbReference type="KEGG" id="hvg:123410285"/>
<dbReference type="Gramene" id="HORVU.MOREX.r3.7HG0735260.1">
    <property type="protein sequence ID" value="HORVU.MOREX.r3.7HG0735260.1"/>
    <property type="gene ID" value="HORVU.MOREX.r3.7HG0735260"/>
</dbReference>
<organism evidence="2 3">
    <name type="scientific">Hordeum vulgare subsp. vulgare</name>
    <name type="common">Domesticated barley</name>
    <dbReference type="NCBI Taxonomy" id="112509"/>
    <lineage>
        <taxon>Eukaryota</taxon>
        <taxon>Viridiplantae</taxon>
        <taxon>Streptophyta</taxon>
        <taxon>Embryophyta</taxon>
        <taxon>Tracheophyta</taxon>
        <taxon>Spermatophyta</taxon>
        <taxon>Magnoliopsida</taxon>
        <taxon>Liliopsida</taxon>
        <taxon>Poales</taxon>
        <taxon>Poaceae</taxon>
        <taxon>BOP clade</taxon>
        <taxon>Pooideae</taxon>
        <taxon>Triticodae</taxon>
        <taxon>Triticeae</taxon>
        <taxon>Hordeinae</taxon>
        <taxon>Hordeum</taxon>
    </lineage>
</organism>
<dbReference type="Gramene" id="HORVU.MOREX.r2.7HG0609890.1">
    <property type="protein sequence ID" value="HORVU.MOREX.r2.7HG0609890.1"/>
    <property type="gene ID" value="HORVU.MOREX.r2.7HG0609890"/>
</dbReference>
<reference evidence="3" key="1">
    <citation type="journal article" date="2012" name="Nature">
        <title>A physical, genetic and functional sequence assembly of the barley genome.</title>
        <authorList>
            <consortium name="The International Barley Genome Sequencing Consortium"/>
            <person name="Mayer K.F."/>
            <person name="Waugh R."/>
            <person name="Brown J.W."/>
            <person name="Schulman A."/>
            <person name="Langridge P."/>
            <person name="Platzer M."/>
            <person name="Fincher G.B."/>
            <person name="Muehlbauer G.J."/>
            <person name="Sato K."/>
            <person name="Close T.J."/>
            <person name="Wise R.P."/>
            <person name="Stein N."/>
        </authorList>
    </citation>
    <scope>NUCLEOTIDE SEQUENCE [LARGE SCALE GENOMIC DNA]</scope>
    <source>
        <strain evidence="3">cv. Morex</strain>
    </source>
</reference>
<protein>
    <submittedName>
        <fullName evidence="2">Uncharacterized protein</fullName>
    </submittedName>
</protein>
<dbReference type="RefSeq" id="XP_044959127.1">
    <property type="nucleotide sequence ID" value="XM_045103192.1"/>
</dbReference>
<sequence>MDESWRCTMGAVLPRQRSSDGQHAAGHQSLAPDDFRDVFGGPPRTVLLSSFCGDAAAADYHAATAGHGGQYPYYPYGGAADALCRRDGRGRPASAAVPTEEGFFDDIFGARARQVRSRSRSKSTKSSSIVSSDEFGSGRSAFRSAATGGGRGDAALASFASKLRPIAIPSRRYDSSPPSSVSTRAEYQSSFTCSTAAYPACRYYYGNGSDWTNHSGSSAASSAVSNNGAAAESSSSRHHRGASSGFCCFTSNPETSSREPSFRRTQRRGRARSPAADYAAADTSTECSGVADDYGYYYSPSSAASSSLFGNPPRPRPHRLEEAVMQEAMMMEVRERAPLLMDDDGDIDSVGAAAVDEAIAWAKERFWSQA</sequence>
<feature type="region of interest" description="Disordered" evidence="1">
    <location>
        <begin position="230"/>
        <end position="279"/>
    </location>
</feature>
<keyword evidence="3" id="KW-1185">Reference proteome</keyword>
<gene>
    <name evidence="2" type="primary">LOC123410285</name>
</gene>
<name>A0A8I6YZI1_HORVV</name>
<accession>A0A8I6YZI1</accession>
<evidence type="ECO:0000313" key="3">
    <source>
        <dbReference type="Proteomes" id="UP000011116"/>
    </source>
</evidence>